<evidence type="ECO:0000256" key="2">
    <source>
        <dbReference type="ARBA" id="ARBA00007639"/>
    </source>
</evidence>
<sequence length="322" mass="34469">MTKRRALAFLLLFCMFALGFLLLAFDAFGKEPPPEIYRISVIVRGRAGDRWESIRQGADQAASEMNVDLSFITLSGENDSAEQISLLQREIDAGADAIVLSASDSAALAAPVEQAAEKAPVICIETGVYSGSVSSYISADNYGMGLQLGEEIIASGNARKRLVVVDSSLQCASVAQRRAGLMHVLGRIGGEIEVWTLPDGDPAEASRMLASRIGKKTADVIVTLDTSALELTAQAVSDMQAHYLDLFGIGSTGKIASFIENDIVTATVVQNDFAVGYLGVKAAVDSIQGHIPEADTVVGHQVVNWSNMYDPEVQRLLFPFIR</sequence>
<evidence type="ECO:0000313" key="4">
    <source>
        <dbReference type="EMBL" id="CUP35559.1"/>
    </source>
</evidence>
<dbReference type="Gene3D" id="3.40.50.2300">
    <property type="match status" value="2"/>
</dbReference>
<organism evidence="4 7">
    <name type="scientific">Anaerotruncus colihominis</name>
    <dbReference type="NCBI Taxonomy" id="169435"/>
    <lineage>
        <taxon>Bacteria</taxon>
        <taxon>Bacillati</taxon>
        <taxon>Bacillota</taxon>
        <taxon>Clostridia</taxon>
        <taxon>Eubacteriales</taxon>
        <taxon>Oscillospiraceae</taxon>
        <taxon>Anaerotruncus</taxon>
    </lineage>
</organism>
<dbReference type="Proteomes" id="UP000196386">
    <property type="component" value="Unassembled WGS sequence"/>
</dbReference>
<dbReference type="AlphaFoldDB" id="A0A174MPH1"/>
<dbReference type="Proteomes" id="UP000260828">
    <property type="component" value="Unassembled WGS sequence"/>
</dbReference>
<dbReference type="EMBL" id="CZBE01000003">
    <property type="protein sequence ID" value="CUP35559.1"/>
    <property type="molecule type" value="Genomic_DNA"/>
</dbReference>
<dbReference type="EMBL" id="NFKP01000031">
    <property type="protein sequence ID" value="OUP67553.1"/>
    <property type="molecule type" value="Genomic_DNA"/>
</dbReference>
<evidence type="ECO:0000313" key="7">
    <source>
        <dbReference type="Proteomes" id="UP000095765"/>
    </source>
</evidence>
<reference evidence="8" key="2">
    <citation type="submission" date="2017-04" db="EMBL/GenBank/DDBJ databases">
        <title>Function of individual gut microbiota members based on whole genome sequencing of pure cultures obtained from chicken caecum.</title>
        <authorList>
            <person name="Medvecky M."/>
            <person name="Cejkova D."/>
            <person name="Polansky O."/>
            <person name="Karasova D."/>
            <person name="Kubasova T."/>
            <person name="Cizek A."/>
            <person name="Rychlik I."/>
        </authorList>
    </citation>
    <scope>NUCLEOTIDE SEQUENCE [LARGE SCALE GENOMIC DNA]</scope>
    <source>
        <strain evidence="8">An175</strain>
    </source>
</reference>
<evidence type="ECO:0000313" key="6">
    <source>
        <dbReference type="EMBL" id="RGE68314.1"/>
    </source>
</evidence>
<dbReference type="OrthoDB" id="2065670at2"/>
<dbReference type="GeneID" id="72463036"/>
<evidence type="ECO:0000313" key="8">
    <source>
        <dbReference type="Proteomes" id="UP000196386"/>
    </source>
</evidence>
<accession>A0A174MPH1</accession>
<evidence type="ECO:0000313" key="9">
    <source>
        <dbReference type="Proteomes" id="UP000260828"/>
    </source>
</evidence>
<comment type="similarity">
    <text evidence="2">Belongs to the bacterial solute-binding protein 2 family.</text>
</comment>
<reference evidence="5" key="3">
    <citation type="journal article" date="2018" name="BMC Genomics">
        <title>Whole genome sequencing and function prediction of 133 gut anaerobes isolated from chicken caecum in pure cultures.</title>
        <authorList>
            <person name="Medvecky M."/>
            <person name="Cejkova D."/>
            <person name="Polansky O."/>
            <person name="Karasova D."/>
            <person name="Kubasova T."/>
            <person name="Cizek A."/>
            <person name="Rychlik I."/>
        </authorList>
    </citation>
    <scope>NUCLEOTIDE SEQUENCE</scope>
    <source>
        <strain evidence="5">An175</strain>
    </source>
</reference>
<dbReference type="RefSeq" id="WP_006873752.1">
    <property type="nucleotide sequence ID" value="NZ_CABIWA010000006.1"/>
</dbReference>
<dbReference type="SUPFAM" id="SSF53822">
    <property type="entry name" value="Periplasmic binding protein-like I"/>
    <property type="match status" value="1"/>
</dbReference>
<evidence type="ECO:0000313" key="5">
    <source>
        <dbReference type="EMBL" id="OUP67553.1"/>
    </source>
</evidence>
<dbReference type="Pfam" id="PF13407">
    <property type="entry name" value="Peripla_BP_4"/>
    <property type="match status" value="1"/>
</dbReference>
<dbReference type="InterPro" id="IPR028082">
    <property type="entry name" value="Peripla_BP_I"/>
</dbReference>
<dbReference type="PANTHER" id="PTHR30036:SF7">
    <property type="entry name" value="ABC TRANSPORTER PERIPLASMIC-BINDING PROTEIN YPHF"/>
    <property type="match status" value="1"/>
</dbReference>
<dbReference type="EMBL" id="QVME01000003">
    <property type="protein sequence ID" value="RGE68314.1"/>
    <property type="molecule type" value="Genomic_DNA"/>
</dbReference>
<name>A0A174MPH1_9FIRM</name>
<protein>
    <submittedName>
        <fullName evidence="4">ABC transporter periplasmic-binding protein yphF</fullName>
    </submittedName>
    <submittedName>
        <fullName evidence="6">Sugar ABC transporter substrate-binding protein</fullName>
    </submittedName>
</protein>
<dbReference type="Proteomes" id="UP000095765">
    <property type="component" value="Unassembled WGS sequence"/>
</dbReference>
<reference evidence="6 9" key="4">
    <citation type="submission" date="2018-08" db="EMBL/GenBank/DDBJ databases">
        <title>A genome reference for cultivated species of the human gut microbiota.</title>
        <authorList>
            <person name="Zou Y."/>
            <person name="Xue W."/>
            <person name="Luo G."/>
        </authorList>
    </citation>
    <scope>NUCLEOTIDE SEQUENCE [LARGE SCALE GENOMIC DNA]</scope>
    <source>
        <strain evidence="6 9">TF05-12AC</strain>
    </source>
</reference>
<dbReference type="GO" id="GO:0030246">
    <property type="term" value="F:carbohydrate binding"/>
    <property type="evidence" value="ECO:0007669"/>
    <property type="project" value="TreeGrafter"/>
</dbReference>
<dbReference type="InterPro" id="IPR050555">
    <property type="entry name" value="Bact_Solute-Bind_Prot2"/>
</dbReference>
<proteinExistence type="inferred from homology"/>
<feature type="domain" description="Periplasmic binding protein" evidence="3">
    <location>
        <begin position="42"/>
        <end position="289"/>
    </location>
</feature>
<gene>
    <name evidence="4" type="primary">yphF</name>
    <name evidence="5" type="ORF">B5F11_17685</name>
    <name evidence="6" type="ORF">DXC40_08215</name>
    <name evidence="4" type="ORF">ERS852551_00538</name>
</gene>
<dbReference type="GO" id="GO:0030288">
    <property type="term" value="C:outer membrane-bounded periplasmic space"/>
    <property type="evidence" value="ECO:0007669"/>
    <property type="project" value="TreeGrafter"/>
</dbReference>
<evidence type="ECO:0000256" key="1">
    <source>
        <dbReference type="ARBA" id="ARBA00004196"/>
    </source>
</evidence>
<comment type="subcellular location">
    <subcellularLocation>
        <location evidence="1">Cell envelope</location>
    </subcellularLocation>
</comment>
<dbReference type="InterPro" id="IPR025997">
    <property type="entry name" value="SBP_2_dom"/>
</dbReference>
<reference evidence="4 7" key="1">
    <citation type="submission" date="2015-09" db="EMBL/GenBank/DDBJ databases">
        <authorList>
            <consortium name="Pathogen Informatics"/>
        </authorList>
    </citation>
    <scope>NUCLEOTIDE SEQUENCE [LARGE SCALE GENOMIC DNA]</scope>
    <source>
        <strain evidence="4 7">2789STDY5834939</strain>
    </source>
</reference>
<evidence type="ECO:0000259" key="3">
    <source>
        <dbReference type="Pfam" id="PF13407"/>
    </source>
</evidence>
<dbReference type="PANTHER" id="PTHR30036">
    <property type="entry name" value="D-XYLOSE-BINDING PERIPLASMIC PROTEIN"/>
    <property type="match status" value="1"/>
</dbReference>